<proteinExistence type="inferred from homology"/>
<evidence type="ECO:0000256" key="3">
    <source>
        <dbReference type="ARBA" id="ARBA00022448"/>
    </source>
</evidence>
<dbReference type="Proteomes" id="UP000272400">
    <property type="component" value="Unassembled WGS sequence"/>
</dbReference>
<name>A0A3N1CYF3_9ACTN</name>
<evidence type="ECO:0000256" key="4">
    <source>
        <dbReference type="ARBA" id="ARBA00022475"/>
    </source>
</evidence>
<dbReference type="AlphaFoldDB" id="A0A3N1CYF3"/>
<dbReference type="FunFam" id="3.40.50.300:FF:000016">
    <property type="entry name" value="Oligopeptide ABC transporter ATP-binding component"/>
    <property type="match status" value="1"/>
</dbReference>
<gene>
    <name evidence="9" type="ORF">EDD29_3876</name>
</gene>
<comment type="caution">
    <text evidence="9">The sequence shown here is derived from an EMBL/GenBank/DDBJ whole genome shotgun (WGS) entry which is preliminary data.</text>
</comment>
<evidence type="ECO:0000313" key="9">
    <source>
        <dbReference type="EMBL" id="ROO86312.1"/>
    </source>
</evidence>
<organism evidence="9 10">
    <name type="scientific">Actinocorallia herbida</name>
    <dbReference type="NCBI Taxonomy" id="58109"/>
    <lineage>
        <taxon>Bacteria</taxon>
        <taxon>Bacillati</taxon>
        <taxon>Actinomycetota</taxon>
        <taxon>Actinomycetes</taxon>
        <taxon>Streptosporangiales</taxon>
        <taxon>Thermomonosporaceae</taxon>
        <taxon>Actinocorallia</taxon>
    </lineage>
</organism>
<evidence type="ECO:0000313" key="10">
    <source>
        <dbReference type="Proteomes" id="UP000272400"/>
    </source>
</evidence>
<dbReference type="PANTHER" id="PTHR43297">
    <property type="entry name" value="OLIGOPEPTIDE TRANSPORT ATP-BINDING PROTEIN APPD"/>
    <property type="match status" value="1"/>
</dbReference>
<dbReference type="Pfam" id="PF00005">
    <property type="entry name" value="ABC_tran"/>
    <property type="match status" value="1"/>
</dbReference>
<dbReference type="CDD" id="cd03257">
    <property type="entry name" value="ABC_NikE_OppD_transporters"/>
    <property type="match status" value="1"/>
</dbReference>
<keyword evidence="4" id="KW-1003">Cell membrane</keyword>
<evidence type="ECO:0000256" key="7">
    <source>
        <dbReference type="ARBA" id="ARBA00023136"/>
    </source>
</evidence>
<dbReference type="RefSeq" id="WP_148086016.1">
    <property type="nucleotide sequence ID" value="NZ_RJKE01000001.1"/>
</dbReference>
<accession>A0A3N1CYF3</accession>
<reference evidence="9 10" key="1">
    <citation type="submission" date="2018-11" db="EMBL/GenBank/DDBJ databases">
        <title>Sequencing the genomes of 1000 actinobacteria strains.</title>
        <authorList>
            <person name="Klenk H.-P."/>
        </authorList>
    </citation>
    <scope>NUCLEOTIDE SEQUENCE [LARGE SCALE GENOMIC DNA]</scope>
    <source>
        <strain evidence="9 10">DSM 44254</strain>
    </source>
</reference>
<dbReference type="InterPro" id="IPR003439">
    <property type="entry name" value="ABC_transporter-like_ATP-bd"/>
</dbReference>
<dbReference type="InterPro" id="IPR003593">
    <property type="entry name" value="AAA+_ATPase"/>
</dbReference>
<feature type="domain" description="ABC transporter" evidence="8">
    <location>
        <begin position="2"/>
        <end position="240"/>
    </location>
</feature>
<dbReference type="GO" id="GO:0016887">
    <property type="term" value="F:ATP hydrolysis activity"/>
    <property type="evidence" value="ECO:0007669"/>
    <property type="project" value="InterPro"/>
</dbReference>
<keyword evidence="6 9" id="KW-0067">ATP-binding</keyword>
<dbReference type="EMBL" id="RJKE01000001">
    <property type="protein sequence ID" value="ROO86312.1"/>
    <property type="molecule type" value="Genomic_DNA"/>
</dbReference>
<dbReference type="Pfam" id="PF08352">
    <property type="entry name" value="oligo_HPY"/>
    <property type="match status" value="1"/>
</dbReference>
<dbReference type="SMART" id="SM00382">
    <property type="entry name" value="AAA"/>
    <property type="match status" value="1"/>
</dbReference>
<evidence type="ECO:0000256" key="2">
    <source>
        <dbReference type="ARBA" id="ARBA00005417"/>
    </source>
</evidence>
<dbReference type="PANTHER" id="PTHR43297:SF2">
    <property type="entry name" value="DIPEPTIDE TRANSPORT ATP-BINDING PROTEIN DPPD"/>
    <property type="match status" value="1"/>
</dbReference>
<keyword evidence="3" id="KW-0813">Transport</keyword>
<dbReference type="InterPro" id="IPR013563">
    <property type="entry name" value="Oligopep_ABC_C"/>
</dbReference>
<dbReference type="PROSITE" id="PS50893">
    <property type="entry name" value="ABC_TRANSPORTER_2"/>
    <property type="match status" value="1"/>
</dbReference>
<keyword evidence="5" id="KW-0547">Nucleotide-binding</keyword>
<protein>
    <submittedName>
        <fullName evidence="9">Peptide/nickel transport system ATP-binding protein/oligopeptide transport system ATP-binding protein</fullName>
    </submittedName>
</protein>
<dbReference type="SUPFAM" id="SSF52540">
    <property type="entry name" value="P-loop containing nucleoside triphosphate hydrolases"/>
    <property type="match status" value="1"/>
</dbReference>
<dbReference type="GO" id="GO:0015833">
    <property type="term" value="P:peptide transport"/>
    <property type="evidence" value="ECO:0007669"/>
    <property type="project" value="InterPro"/>
</dbReference>
<dbReference type="GO" id="GO:0005524">
    <property type="term" value="F:ATP binding"/>
    <property type="evidence" value="ECO:0007669"/>
    <property type="project" value="UniProtKB-KW"/>
</dbReference>
<dbReference type="NCBIfam" id="TIGR01727">
    <property type="entry name" value="oligo_HPY"/>
    <property type="match status" value="1"/>
</dbReference>
<comment type="similarity">
    <text evidence="2">Belongs to the ABC transporter superfamily.</text>
</comment>
<dbReference type="InterPro" id="IPR027417">
    <property type="entry name" value="P-loop_NTPase"/>
</dbReference>
<evidence type="ECO:0000256" key="1">
    <source>
        <dbReference type="ARBA" id="ARBA00004202"/>
    </source>
</evidence>
<evidence type="ECO:0000259" key="8">
    <source>
        <dbReference type="PROSITE" id="PS50893"/>
    </source>
</evidence>
<dbReference type="InterPro" id="IPR050388">
    <property type="entry name" value="ABC_Ni/Peptide_Import"/>
</dbReference>
<dbReference type="PROSITE" id="PS00211">
    <property type="entry name" value="ABC_TRANSPORTER_1"/>
    <property type="match status" value="1"/>
</dbReference>
<evidence type="ECO:0000256" key="5">
    <source>
        <dbReference type="ARBA" id="ARBA00022741"/>
    </source>
</evidence>
<evidence type="ECO:0000256" key="6">
    <source>
        <dbReference type="ARBA" id="ARBA00022840"/>
    </source>
</evidence>
<keyword evidence="10" id="KW-1185">Reference proteome</keyword>
<dbReference type="Gene3D" id="3.40.50.300">
    <property type="entry name" value="P-loop containing nucleotide triphosphate hydrolases"/>
    <property type="match status" value="1"/>
</dbReference>
<dbReference type="OrthoDB" id="9809030at2"/>
<sequence length="302" mass="31328">MLEVSDLRVTAGKTVLVDGISFSVGHGAMLGLVGESGSGKTTAVLALAGLLPDGVERASGEISLDGTPLTDARLAKVRGKDVGLVFQDPSSSLDPLMRVGSQVAEVFRIHGASRGEARRRAVALLSRVGIERPRAHPHQLSGGQRQRVGIAVAIALGPRLLIADEPTTALDVTVQAQIMELLLSAQKETGAATVLVSHDLDLVARHADTVAVMYAGRLVETGPAAKISARPGHPYTKALLESRPKLGAGRGPLPVIPGQAPHPSDRPSGCAFYPRCPIALARCASETPALKNGVACWAAADE</sequence>
<comment type="subcellular location">
    <subcellularLocation>
        <location evidence="1">Cell membrane</location>
        <topology evidence="1">Peripheral membrane protein</topology>
    </subcellularLocation>
</comment>
<dbReference type="InterPro" id="IPR017871">
    <property type="entry name" value="ABC_transporter-like_CS"/>
</dbReference>
<keyword evidence="7" id="KW-0472">Membrane</keyword>
<dbReference type="GO" id="GO:0005886">
    <property type="term" value="C:plasma membrane"/>
    <property type="evidence" value="ECO:0007669"/>
    <property type="project" value="UniProtKB-SubCell"/>
</dbReference>